<evidence type="ECO:0000313" key="6">
    <source>
        <dbReference type="Proteomes" id="UP000663840"/>
    </source>
</evidence>
<dbReference type="AlphaFoldDB" id="A0A8H3CV58"/>
<evidence type="ECO:0000256" key="3">
    <source>
        <dbReference type="PIRSR" id="PIRSR000097-3"/>
    </source>
</evidence>
<feature type="site" description="Lowers pKa of active site Tyr" evidence="3">
    <location>
        <position position="77"/>
    </location>
</feature>
<dbReference type="EMBL" id="CAJMWR010004371">
    <property type="protein sequence ID" value="CAE6498249.1"/>
    <property type="molecule type" value="Genomic_DNA"/>
</dbReference>
<dbReference type="InterPro" id="IPR023210">
    <property type="entry name" value="NADP_OxRdtase_dom"/>
</dbReference>
<evidence type="ECO:0000259" key="4">
    <source>
        <dbReference type="Pfam" id="PF00248"/>
    </source>
</evidence>
<evidence type="ECO:0000313" key="5">
    <source>
        <dbReference type="EMBL" id="CAE6498249.1"/>
    </source>
</evidence>
<dbReference type="GO" id="GO:0016491">
    <property type="term" value="F:oxidoreductase activity"/>
    <property type="evidence" value="ECO:0007669"/>
    <property type="project" value="InterPro"/>
</dbReference>
<dbReference type="PROSITE" id="PS00798">
    <property type="entry name" value="ALDOKETO_REDUCTASE_1"/>
    <property type="match status" value="1"/>
</dbReference>
<dbReference type="PROSITE" id="PS00063">
    <property type="entry name" value="ALDOKETO_REDUCTASE_3"/>
    <property type="match status" value="1"/>
</dbReference>
<comment type="caution">
    <text evidence="5">The sequence shown here is derived from an EMBL/GenBank/DDBJ whole genome shotgun (WGS) entry which is preliminary data.</text>
</comment>
<dbReference type="InterPro" id="IPR018170">
    <property type="entry name" value="Aldo/ket_reductase_CS"/>
</dbReference>
<dbReference type="Proteomes" id="UP000663840">
    <property type="component" value="Unassembled WGS sequence"/>
</dbReference>
<dbReference type="InterPro" id="IPR036812">
    <property type="entry name" value="NAD(P)_OxRdtase_dom_sf"/>
</dbReference>
<sequence>MPIHTSVTLNTGAEMPTIGLGTWKSAPGDVGKAVEYALKEAGYRHIDTAYDYRNEAEVGQGIKASGVPRSEIFLTTKLPNTHHGAVQEALDESLSKLGTEYLDLWLMHWPAPMKDGKADKSLDWLDAWKQMEKIYETQRDKVKAIGVSNFSVEFLQRLLKEAKSCPQTDVIELCRENGIALTAYSPLGSDNSPLLTDPAVTKIAEAHGVHPARILVSLWANTNGVAVLPKSIKPARIAENNKVVELAPEEIAELLKIEQRSKFRACKPTWTGWGTLGFPDVKE</sequence>
<dbReference type="Pfam" id="PF00248">
    <property type="entry name" value="Aldo_ket_red"/>
    <property type="match status" value="1"/>
</dbReference>
<feature type="active site" description="Proton donor" evidence="1">
    <location>
        <position position="52"/>
    </location>
</feature>
<dbReference type="CDD" id="cd19071">
    <property type="entry name" value="AKR_AKR1-5-like"/>
    <property type="match status" value="1"/>
</dbReference>
<reference evidence="5" key="1">
    <citation type="submission" date="2021-01" db="EMBL/GenBank/DDBJ databases">
        <authorList>
            <person name="Kaushik A."/>
        </authorList>
    </citation>
    <scope>NUCLEOTIDE SEQUENCE</scope>
    <source>
        <strain evidence="5">AG1-1A</strain>
    </source>
</reference>
<dbReference type="InterPro" id="IPR020471">
    <property type="entry name" value="AKR"/>
</dbReference>
<organism evidence="5 6">
    <name type="scientific">Rhizoctonia solani</name>
    <dbReference type="NCBI Taxonomy" id="456999"/>
    <lineage>
        <taxon>Eukaryota</taxon>
        <taxon>Fungi</taxon>
        <taxon>Dikarya</taxon>
        <taxon>Basidiomycota</taxon>
        <taxon>Agaricomycotina</taxon>
        <taxon>Agaricomycetes</taxon>
        <taxon>Cantharellales</taxon>
        <taxon>Ceratobasidiaceae</taxon>
        <taxon>Rhizoctonia</taxon>
    </lineage>
</organism>
<gene>
    <name evidence="5" type="ORF">RDB_LOCUS156126</name>
</gene>
<accession>A0A8H3CV58</accession>
<feature type="binding site" evidence="2">
    <location>
        <position position="108"/>
    </location>
    <ligand>
        <name>substrate</name>
    </ligand>
</feature>
<evidence type="ECO:0000256" key="1">
    <source>
        <dbReference type="PIRSR" id="PIRSR000097-1"/>
    </source>
</evidence>
<protein>
    <recommendedName>
        <fullName evidence="4">NADP-dependent oxidoreductase domain-containing protein</fullName>
    </recommendedName>
</protein>
<name>A0A8H3CV58_9AGAM</name>
<dbReference type="PRINTS" id="PR00069">
    <property type="entry name" value="ALDKETRDTASE"/>
</dbReference>
<dbReference type="PANTHER" id="PTHR11732">
    <property type="entry name" value="ALDO/KETO REDUCTASE"/>
    <property type="match status" value="1"/>
</dbReference>
<feature type="domain" description="NADP-dependent oxidoreductase" evidence="4">
    <location>
        <begin position="18"/>
        <end position="257"/>
    </location>
</feature>
<dbReference type="PIRSF" id="PIRSF000097">
    <property type="entry name" value="AKR"/>
    <property type="match status" value="1"/>
</dbReference>
<evidence type="ECO:0000256" key="2">
    <source>
        <dbReference type="PIRSR" id="PIRSR000097-2"/>
    </source>
</evidence>
<dbReference type="SUPFAM" id="SSF51430">
    <property type="entry name" value="NAD(P)-linked oxidoreductase"/>
    <property type="match status" value="1"/>
</dbReference>
<proteinExistence type="predicted"/>
<dbReference type="Gene3D" id="3.20.20.100">
    <property type="entry name" value="NADP-dependent oxidoreductase domain"/>
    <property type="match status" value="1"/>
</dbReference>